<dbReference type="Proteomes" id="UP001205105">
    <property type="component" value="Unassembled WGS sequence"/>
</dbReference>
<name>A0AAD5H570_9CHLO</name>
<dbReference type="SUPFAM" id="SSF51182">
    <property type="entry name" value="RmlC-like cupins"/>
    <property type="match status" value="1"/>
</dbReference>
<evidence type="ECO:0000256" key="4">
    <source>
        <dbReference type="ARBA" id="ARBA00023002"/>
    </source>
</evidence>
<evidence type="ECO:0000313" key="9">
    <source>
        <dbReference type="Proteomes" id="UP001205105"/>
    </source>
</evidence>
<dbReference type="AlphaFoldDB" id="A0AAD5H570"/>
<evidence type="ECO:0000256" key="1">
    <source>
        <dbReference type="ARBA" id="ARBA00006622"/>
    </source>
</evidence>
<evidence type="ECO:0000256" key="3">
    <source>
        <dbReference type="ARBA" id="ARBA00022723"/>
    </source>
</evidence>
<dbReference type="CDD" id="cd20289">
    <property type="entry name" value="cupin_ADO"/>
    <property type="match status" value="1"/>
</dbReference>
<dbReference type="Pfam" id="PF07847">
    <property type="entry name" value="PCO_ADO"/>
    <property type="match status" value="1"/>
</dbReference>
<comment type="caution">
    <text evidence="8">The sequence shown here is derived from an EMBL/GenBank/DDBJ whole genome shotgun (WGS) entry which is preliminary data.</text>
</comment>
<evidence type="ECO:0000256" key="2">
    <source>
        <dbReference type="ARBA" id="ARBA00013133"/>
    </source>
</evidence>
<keyword evidence="3" id="KW-0479">Metal-binding</keyword>
<feature type="compositionally biased region" description="Low complexity" evidence="7">
    <location>
        <begin position="50"/>
        <end position="69"/>
    </location>
</feature>
<evidence type="ECO:0000256" key="7">
    <source>
        <dbReference type="SAM" id="MobiDB-lite"/>
    </source>
</evidence>
<comment type="similarity">
    <text evidence="1">Belongs to the cysteine dioxygenase family.</text>
</comment>
<dbReference type="GO" id="GO:0046872">
    <property type="term" value="F:metal ion binding"/>
    <property type="evidence" value="ECO:0007669"/>
    <property type="project" value="UniProtKB-KW"/>
</dbReference>
<gene>
    <name evidence="8" type="ORF">COHA_001772</name>
</gene>
<dbReference type="PANTHER" id="PTHR22966:SF61">
    <property type="entry name" value="2-AMINOETHANETHIOL DIOXYGENASE"/>
    <property type="match status" value="1"/>
</dbReference>
<protein>
    <recommendedName>
        <fullName evidence="2">cysteine dioxygenase</fullName>
        <ecNumber evidence="2">1.13.11.20</ecNumber>
    </recommendedName>
</protein>
<dbReference type="InterPro" id="IPR012864">
    <property type="entry name" value="PCO/ADO"/>
</dbReference>
<proteinExistence type="inferred from homology"/>
<evidence type="ECO:0000313" key="8">
    <source>
        <dbReference type="EMBL" id="KAI7844684.1"/>
    </source>
</evidence>
<dbReference type="Gene3D" id="2.60.120.10">
    <property type="entry name" value="Jelly Rolls"/>
    <property type="match status" value="1"/>
</dbReference>
<dbReference type="InterPro" id="IPR011051">
    <property type="entry name" value="RmlC_Cupin_sf"/>
</dbReference>
<keyword evidence="5" id="KW-0408">Iron</keyword>
<dbReference type="GO" id="GO:0070483">
    <property type="term" value="P:detection of hypoxia"/>
    <property type="evidence" value="ECO:0007669"/>
    <property type="project" value="UniProtKB-ARBA"/>
</dbReference>
<reference evidence="8" key="1">
    <citation type="submission" date="2020-11" db="EMBL/GenBank/DDBJ databases">
        <title>Chlorella ohadii genome sequencing and assembly.</title>
        <authorList>
            <person name="Murik O."/>
            <person name="Treves H."/>
            <person name="Kedem I."/>
            <person name="Shotland Y."/>
            <person name="Kaplan A."/>
        </authorList>
    </citation>
    <scope>NUCLEOTIDE SEQUENCE</scope>
    <source>
        <strain evidence="8">1</strain>
    </source>
</reference>
<dbReference type="EMBL" id="JADXDR010000025">
    <property type="protein sequence ID" value="KAI7844684.1"/>
    <property type="molecule type" value="Genomic_DNA"/>
</dbReference>
<dbReference type="EC" id="1.13.11.20" evidence="2"/>
<comment type="catalytic activity">
    <reaction evidence="6">
        <text>L-cysteine + O2 = 3-sulfino-L-alanine + H(+)</text>
        <dbReference type="Rhea" id="RHEA:20441"/>
        <dbReference type="ChEBI" id="CHEBI:15378"/>
        <dbReference type="ChEBI" id="CHEBI:15379"/>
        <dbReference type="ChEBI" id="CHEBI:35235"/>
        <dbReference type="ChEBI" id="CHEBI:61085"/>
        <dbReference type="EC" id="1.13.11.20"/>
    </reaction>
    <physiologicalReaction direction="left-to-right" evidence="6">
        <dbReference type="Rhea" id="RHEA:20442"/>
    </physiologicalReaction>
</comment>
<dbReference type="InterPro" id="IPR014710">
    <property type="entry name" value="RmlC-like_jellyroll"/>
</dbReference>
<evidence type="ECO:0000256" key="5">
    <source>
        <dbReference type="ARBA" id="ARBA00023004"/>
    </source>
</evidence>
<dbReference type="GO" id="GO:0017172">
    <property type="term" value="F:cysteine dioxygenase activity"/>
    <property type="evidence" value="ECO:0007669"/>
    <property type="project" value="UniProtKB-EC"/>
</dbReference>
<sequence>MQQQKQARSRLQFVFDLAHATFSQEGLPTPAQIDALRRTLSQVPLEELGMQQEQQEVASSSSSRSSSPGLMGGGLAAAAAADQQSAERGAADDVPRPPITYLLIYEDSRVSLGIFCLPARARIPLHNHPGMTVLSRVLYGRMHVCSYDWAQPELGPDAALPRRARVVLDATLAAGDQPAVLFPSAGGNIHEFTALTDCAVLDLMSPPYSTDEGRDCTYYAVVGEGGQQAAAPPEAGVLLDSFEPPADFVINQGHYRGLQPRPKLLPFFQGGSPPRAGGRDLSPAEARAAALKAAAAAKAAACSAPPVLVTTGVPAIPQPSPPGSLSPLGSPPISSPVSEVTGVPKFGSLLDSASGLDGSLGHAMADCAASGGLRPHPAAGWHAAC</sequence>
<keyword evidence="4" id="KW-0560">Oxidoreductase</keyword>
<feature type="compositionally biased region" description="Low complexity" evidence="7">
    <location>
        <begin position="76"/>
        <end position="88"/>
    </location>
</feature>
<evidence type="ECO:0000256" key="6">
    <source>
        <dbReference type="ARBA" id="ARBA00024284"/>
    </source>
</evidence>
<organism evidence="8 9">
    <name type="scientific">Chlorella ohadii</name>
    <dbReference type="NCBI Taxonomy" id="2649997"/>
    <lineage>
        <taxon>Eukaryota</taxon>
        <taxon>Viridiplantae</taxon>
        <taxon>Chlorophyta</taxon>
        <taxon>core chlorophytes</taxon>
        <taxon>Trebouxiophyceae</taxon>
        <taxon>Chlorellales</taxon>
        <taxon>Chlorellaceae</taxon>
        <taxon>Chlorella clade</taxon>
        <taxon>Chlorella</taxon>
    </lineage>
</organism>
<feature type="region of interest" description="Disordered" evidence="7">
    <location>
        <begin position="50"/>
        <end position="92"/>
    </location>
</feature>
<dbReference type="PANTHER" id="PTHR22966">
    <property type="entry name" value="2-AMINOETHANETHIOL DIOXYGENASE"/>
    <property type="match status" value="1"/>
</dbReference>
<accession>A0AAD5H570</accession>
<keyword evidence="9" id="KW-1185">Reference proteome</keyword>